<sequence length="165" mass="19218">MGRGVRIGSKADVVKTLRSLLRLTRNRGSQDTIRDCKFSQKILAQYRARQHENDRAKMRAYRSEACDYLMLLQGVEEQRYLWALDAGIEKRLTGQEIVNASARRVGLEVPEVYEDKQAKEELKREAAAKYLDDKRTKERYKGVANNQDKRRVAKNKHKFKDITDS</sequence>
<keyword evidence="3" id="KW-1185">Reference proteome</keyword>
<organism evidence="2 3">
    <name type="scientific">Plasmopara halstedii</name>
    <name type="common">Downy mildew of sunflower</name>
    <dbReference type="NCBI Taxonomy" id="4781"/>
    <lineage>
        <taxon>Eukaryota</taxon>
        <taxon>Sar</taxon>
        <taxon>Stramenopiles</taxon>
        <taxon>Oomycota</taxon>
        <taxon>Peronosporomycetes</taxon>
        <taxon>Peronosporales</taxon>
        <taxon>Peronosporaceae</taxon>
        <taxon>Plasmopara</taxon>
    </lineage>
</organism>
<dbReference type="OMA" id="NDRAKMR"/>
<evidence type="ECO:0000313" key="2">
    <source>
        <dbReference type="EMBL" id="CEG48121.1"/>
    </source>
</evidence>
<evidence type="ECO:0000313" key="3">
    <source>
        <dbReference type="Proteomes" id="UP000054928"/>
    </source>
</evidence>
<reference evidence="3" key="1">
    <citation type="submission" date="2014-09" db="EMBL/GenBank/DDBJ databases">
        <authorList>
            <person name="Sharma Rahul"/>
            <person name="Thines Marco"/>
        </authorList>
    </citation>
    <scope>NUCLEOTIDE SEQUENCE [LARGE SCALE GENOMIC DNA]</scope>
</reference>
<protein>
    <submittedName>
        <fullName evidence="2">Uncharacterized protein</fullName>
    </submittedName>
</protein>
<dbReference type="PANTHER" id="PTHR35763:SF1">
    <property type="entry name" value="OS11G0133900 PROTEIN"/>
    <property type="match status" value="1"/>
</dbReference>
<feature type="region of interest" description="Disordered" evidence="1">
    <location>
        <begin position="138"/>
        <end position="165"/>
    </location>
</feature>
<dbReference type="AlphaFoldDB" id="A0A0P1B384"/>
<dbReference type="EMBL" id="CCYD01002887">
    <property type="protein sequence ID" value="CEG48121.1"/>
    <property type="molecule type" value="Genomic_DNA"/>
</dbReference>
<evidence type="ECO:0000256" key="1">
    <source>
        <dbReference type="SAM" id="MobiDB-lite"/>
    </source>
</evidence>
<name>A0A0P1B384_PLAHL</name>
<dbReference type="GeneID" id="36400650"/>
<accession>A0A0P1B384</accession>
<dbReference type="RefSeq" id="XP_024584490.1">
    <property type="nucleotide sequence ID" value="XM_024719164.1"/>
</dbReference>
<dbReference type="OrthoDB" id="68400at2759"/>
<dbReference type="PANTHER" id="PTHR35763">
    <property type="entry name" value="COMPLEX 1 LYR-LIKE PROTEIN"/>
    <property type="match status" value="1"/>
</dbReference>
<dbReference type="Proteomes" id="UP000054928">
    <property type="component" value="Unassembled WGS sequence"/>
</dbReference>
<proteinExistence type="predicted"/>